<evidence type="ECO:0000313" key="2">
    <source>
        <dbReference type="EMBL" id="MPD03344.1"/>
    </source>
</evidence>
<gene>
    <name evidence="2" type="ORF">E2C01_098977</name>
</gene>
<feature type="region of interest" description="Disordered" evidence="1">
    <location>
        <begin position="1"/>
        <end position="23"/>
    </location>
</feature>
<protein>
    <submittedName>
        <fullName evidence="2">Uncharacterized protein</fullName>
    </submittedName>
</protein>
<comment type="caution">
    <text evidence="2">The sequence shown here is derived from an EMBL/GenBank/DDBJ whole genome shotgun (WGS) entry which is preliminary data.</text>
</comment>
<dbReference type="AlphaFoldDB" id="A0A5B7K9M2"/>
<feature type="compositionally biased region" description="Polar residues" evidence="1">
    <location>
        <begin position="7"/>
        <end position="23"/>
    </location>
</feature>
<evidence type="ECO:0000256" key="1">
    <source>
        <dbReference type="SAM" id="MobiDB-lite"/>
    </source>
</evidence>
<accession>A0A5B7K9M2</accession>
<name>A0A5B7K9M2_PORTR</name>
<sequence>MPRAQFSKVQNSNLSRKMTSNFQSRRSIHGASWIVSVKEVIDWSPRAGVEDDCTSTATHVYPVTTHRRELRVEGALDLDPASPERRRHHHHH</sequence>
<reference evidence="2 3" key="1">
    <citation type="submission" date="2019-05" db="EMBL/GenBank/DDBJ databases">
        <title>Another draft genome of Portunus trituberculatus and its Hox gene families provides insights of decapod evolution.</title>
        <authorList>
            <person name="Jeong J.-H."/>
            <person name="Song I."/>
            <person name="Kim S."/>
            <person name="Choi T."/>
            <person name="Kim D."/>
            <person name="Ryu S."/>
            <person name="Kim W."/>
        </authorList>
    </citation>
    <scope>NUCLEOTIDE SEQUENCE [LARGE SCALE GENOMIC DNA]</scope>
    <source>
        <tissue evidence="2">Muscle</tissue>
    </source>
</reference>
<dbReference type="Proteomes" id="UP000324222">
    <property type="component" value="Unassembled WGS sequence"/>
</dbReference>
<dbReference type="EMBL" id="VSRR010135741">
    <property type="protein sequence ID" value="MPD03344.1"/>
    <property type="molecule type" value="Genomic_DNA"/>
</dbReference>
<feature type="region of interest" description="Disordered" evidence="1">
    <location>
        <begin position="72"/>
        <end position="92"/>
    </location>
</feature>
<keyword evidence="3" id="KW-1185">Reference proteome</keyword>
<proteinExistence type="predicted"/>
<evidence type="ECO:0000313" key="3">
    <source>
        <dbReference type="Proteomes" id="UP000324222"/>
    </source>
</evidence>
<organism evidence="2 3">
    <name type="scientific">Portunus trituberculatus</name>
    <name type="common">Swimming crab</name>
    <name type="synonym">Neptunus trituberculatus</name>
    <dbReference type="NCBI Taxonomy" id="210409"/>
    <lineage>
        <taxon>Eukaryota</taxon>
        <taxon>Metazoa</taxon>
        <taxon>Ecdysozoa</taxon>
        <taxon>Arthropoda</taxon>
        <taxon>Crustacea</taxon>
        <taxon>Multicrustacea</taxon>
        <taxon>Malacostraca</taxon>
        <taxon>Eumalacostraca</taxon>
        <taxon>Eucarida</taxon>
        <taxon>Decapoda</taxon>
        <taxon>Pleocyemata</taxon>
        <taxon>Brachyura</taxon>
        <taxon>Eubrachyura</taxon>
        <taxon>Portunoidea</taxon>
        <taxon>Portunidae</taxon>
        <taxon>Portuninae</taxon>
        <taxon>Portunus</taxon>
    </lineage>
</organism>